<gene>
    <name evidence="2" type="ORF">MANES_10G053400</name>
</gene>
<dbReference type="InterPro" id="IPR058941">
    <property type="entry name" value="HTH_AT3G52170-like"/>
</dbReference>
<reference evidence="2 3" key="1">
    <citation type="submission" date="2016-02" db="EMBL/GenBank/DDBJ databases">
        <title>WGS assembly of Manihot esculenta.</title>
        <authorList>
            <person name="Bredeson J.V."/>
            <person name="Prochnik S.E."/>
            <person name="Lyons J.B."/>
            <person name="Schmutz J."/>
            <person name="Grimwood J."/>
            <person name="Vrebalov J."/>
            <person name="Bart R.S."/>
            <person name="Amuge T."/>
            <person name="Ferguson M.E."/>
            <person name="Green R."/>
            <person name="Putnam N."/>
            <person name="Stites J."/>
            <person name="Rounsley S."/>
            <person name="Rokhsar D.S."/>
        </authorList>
    </citation>
    <scope>NUCLEOTIDE SEQUENCE [LARGE SCALE GENOMIC DNA]</scope>
    <source>
        <strain evidence="3">cv. AM560-2</strain>
        <tissue evidence="2">Leaf</tissue>
    </source>
</reference>
<protein>
    <recommendedName>
        <fullName evidence="1">AT3G52170-like helix-turn-helix domain-containing protein</fullName>
    </recommendedName>
</protein>
<dbReference type="EMBL" id="CM004396">
    <property type="protein sequence ID" value="OAY38924.1"/>
    <property type="molecule type" value="Genomic_DNA"/>
</dbReference>
<name>A0A251KEI8_MANES</name>
<dbReference type="InterPro" id="IPR058942">
    <property type="entry name" value="AT3G52170-like"/>
</dbReference>
<dbReference type="Gramene" id="Manes.10G053400.12.v8.1">
    <property type="protein sequence ID" value="Manes.10G053400.12.v8.1.CDS"/>
    <property type="gene ID" value="Manes.10G053400.v8.1"/>
</dbReference>
<accession>A0A251KEI8</accession>
<keyword evidence="3" id="KW-1185">Reference proteome</keyword>
<feature type="domain" description="AT3G52170-like helix-turn-helix" evidence="1">
    <location>
        <begin position="42"/>
        <end position="90"/>
    </location>
</feature>
<proteinExistence type="predicted"/>
<evidence type="ECO:0000313" key="2">
    <source>
        <dbReference type="EMBL" id="OAY38924.1"/>
    </source>
</evidence>
<dbReference type="STRING" id="3983.A0A251KEI8"/>
<dbReference type="Pfam" id="PF25896">
    <property type="entry name" value="HTH_AT3G52170"/>
    <property type="match status" value="1"/>
</dbReference>
<dbReference type="PANTHER" id="PTHR34568:SF1">
    <property type="entry name" value="DNA BINDING PROTEIN"/>
    <property type="match status" value="1"/>
</dbReference>
<dbReference type="OrthoDB" id="787154at2759"/>
<dbReference type="PANTHER" id="PTHR34568">
    <property type="entry name" value="RRM DOMAIN-CONTAINING PROTEIN"/>
    <property type="match status" value="1"/>
</dbReference>
<dbReference type="AlphaFoldDB" id="A0A251KEI8"/>
<sequence>MLKSGGHLSIMYTIKGGWVGCQTYVLAKSNESGGRKSRIRRSKEERKEMVESFIKKHQSLNNGNFPSLNLTHKEVGGSFYTVREIVREIIQENRVLGPAKYLPEEQSADHLSVKYPLGTISIEPEASQSISSIGSPFVSDQHQNTTEEHDLIPDVLSAETEQPGFDKEQIINGSHVSLRNKECDETKVVKSQVSEALETKKGMEEVAASGTKVTHTVDVIVETFQLQPVTQPTYNLEGNGELRDLNGTVVEDVKKVHPGPGCVDSEIDLTKLSSNSYLVDDKVENPVGPPFEGNSSSVDEKAVKTADLPLGSSNSFATKSSTVHDTQVLNASKGTHTATLNDPYSRNGSGELITQKEVIGNKADVLPSSNSQKGNNPALDRININKSWEGASKNPAESETNPVLAIFKSFIAAFVKFWSQ</sequence>
<evidence type="ECO:0000313" key="3">
    <source>
        <dbReference type="Proteomes" id="UP000091857"/>
    </source>
</evidence>
<evidence type="ECO:0000259" key="1">
    <source>
        <dbReference type="Pfam" id="PF25896"/>
    </source>
</evidence>
<dbReference type="Proteomes" id="UP000091857">
    <property type="component" value="Chromosome 10"/>
</dbReference>
<dbReference type="EMBL" id="CM004396">
    <property type="protein sequence ID" value="OAY38923.1"/>
    <property type="molecule type" value="Genomic_DNA"/>
</dbReference>
<organism evidence="2 3">
    <name type="scientific">Manihot esculenta</name>
    <name type="common">Cassava</name>
    <name type="synonym">Jatropha manihot</name>
    <dbReference type="NCBI Taxonomy" id="3983"/>
    <lineage>
        <taxon>Eukaryota</taxon>
        <taxon>Viridiplantae</taxon>
        <taxon>Streptophyta</taxon>
        <taxon>Embryophyta</taxon>
        <taxon>Tracheophyta</taxon>
        <taxon>Spermatophyta</taxon>
        <taxon>Magnoliopsida</taxon>
        <taxon>eudicotyledons</taxon>
        <taxon>Gunneridae</taxon>
        <taxon>Pentapetalae</taxon>
        <taxon>rosids</taxon>
        <taxon>fabids</taxon>
        <taxon>Malpighiales</taxon>
        <taxon>Euphorbiaceae</taxon>
        <taxon>Crotonoideae</taxon>
        <taxon>Manihoteae</taxon>
        <taxon>Manihot</taxon>
    </lineage>
</organism>